<dbReference type="FunFam" id="2.130.10.120:FF:000001">
    <property type="entry name" value="Prolyl endopeptidase"/>
    <property type="match status" value="1"/>
</dbReference>
<feature type="domain" description="Peptidase S9A N-terminal" evidence="12">
    <location>
        <begin position="7"/>
        <end position="416"/>
    </location>
</feature>
<dbReference type="Pfam" id="PF02897">
    <property type="entry name" value="Peptidase_S9_N"/>
    <property type="match status" value="1"/>
</dbReference>
<dbReference type="GO" id="GO:0004252">
    <property type="term" value="F:serine-type endopeptidase activity"/>
    <property type="evidence" value="ECO:0007669"/>
    <property type="project" value="UniProtKB-UniRule"/>
</dbReference>
<dbReference type="GO" id="GO:0005829">
    <property type="term" value="C:cytosol"/>
    <property type="evidence" value="ECO:0007669"/>
    <property type="project" value="TreeGrafter"/>
</dbReference>
<dbReference type="Gene3D" id="3.40.50.1820">
    <property type="entry name" value="alpha/beta hydrolase"/>
    <property type="match status" value="1"/>
</dbReference>
<dbReference type="InterPro" id="IPR001375">
    <property type="entry name" value="Peptidase_S9_cat"/>
</dbReference>
<dbReference type="InterPro" id="IPR002470">
    <property type="entry name" value="Peptidase_S9A"/>
</dbReference>
<evidence type="ECO:0000256" key="10">
    <source>
        <dbReference type="RuleBase" id="RU368024"/>
    </source>
</evidence>
<dbReference type="Gene3D" id="2.130.10.120">
    <property type="entry name" value="Prolyl oligopeptidase, N-terminal domain"/>
    <property type="match status" value="1"/>
</dbReference>
<dbReference type="GO" id="GO:0006508">
    <property type="term" value="P:proteolysis"/>
    <property type="evidence" value="ECO:0007669"/>
    <property type="project" value="UniProtKB-KW"/>
</dbReference>
<evidence type="ECO:0000256" key="9">
    <source>
        <dbReference type="ARBA" id="ARBA00022990"/>
    </source>
</evidence>
<accession>A0A813VF29</accession>
<sequence>MTKIKYPLVRRDETIVENFHGIEIKDPYRWLEDPESEETKKFVDEQNELTNSFLDQCKYRSNIKAKLTELWNYPRYGCPFKRGKYYYFFKNTGLQNQSVLYQQETLDSEPREFLDPNKFAEDGTTSLQQYQFSDDGNTLAFIICEKGSDWGKIKFKSVETNQELPDILENIKFSCLSWTHDNKGVFYNAFPELKSDGTAIEKNEYQQLFYHKLGTKQSEDIVCAKFPDEPNWMGHAEVSDCGNYVIMSISKSCDPVNQLWVYDLASANHQVTKDLNFLKLVANFDAKYEYITNDGSVFTFLTNLNALRYKLVTVDLKNPELTFKELVPESEDVLQGAYCVNQNYLLLNYLHDCKDELSLHDLKTAKLIKKFNIEIGSLTELRAKKDQDFFYYKFSSFTSPGDIYEFKFNETEQEPKLFRISEFNGLDLSQFKTEQVFYESKDGAKIPMFLVSKKNLEKSAQNPVYLYGYGGFNISLTPTFSVVRLIWLQHFNGIYVCANLRGGGEYGEAWYNAGRLNNKQNVFDDFILAAEYLISNGFTSKEKLVINGGSNGGLLVTACVNQRPDLYQAVIGDVAVCDMLRFHKFTIGSYWVSDYGCSDKEDDFKCMIKYSPLHTIQKGKKYPYVLLATADHDDRVVPSHSYKYIAELQNQNGDQDKPFLIRIETKAGHGAGKPTSKLIEEYADKYGYIAE</sequence>
<evidence type="ECO:0000256" key="2">
    <source>
        <dbReference type="ARBA" id="ARBA00004496"/>
    </source>
</evidence>
<dbReference type="InterPro" id="IPR002471">
    <property type="entry name" value="Pept_S9_AS"/>
</dbReference>
<comment type="similarity">
    <text evidence="3 10">Belongs to the peptidase S9A family.</text>
</comment>
<dbReference type="PROSITE" id="PS00708">
    <property type="entry name" value="PRO_ENDOPEP_SER"/>
    <property type="match status" value="1"/>
</dbReference>
<dbReference type="PANTHER" id="PTHR42881">
    <property type="entry name" value="PROLYL ENDOPEPTIDASE"/>
    <property type="match status" value="1"/>
</dbReference>
<evidence type="ECO:0000259" key="12">
    <source>
        <dbReference type="Pfam" id="PF02897"/>
    </source>
</evidence>
<dbReference type="FunFam" id="3.40.50.1820:FF:000005">
    <property type="entry name" value="Prolyl endopeptidase"/>
    <property type="match status" value="1"/>
</dbReference>
<keyword evidence="9" id="KW-0007">Acetylation</keyword>
<reference evidence="13" key="1">
    <citation type="submission" date="2021-02" db="EMBL/GenBank/DDBJ databases">
        <authorList>
            <person name="Nowell W R."/>
        </authorList>
    </citation>
    <scope>NUCLEOTIDE SEQUENCE</scope>
    <source>
        <strain evidence="13">Ploen Becks lab</strain>
    </source>
</reference>
<evidence type="ECO:0000259" key="11">
    <source>
        <dbReference type="Pfam" id="PF00326"/>
    </source>
</evidence>
<evidence type="ECO:0000256" key="6">
    <source>
        <dbReference type="ARBA" id="ARBA00022670"/>
    </source>
</evidence>
<dbReference type="SUPFAM" id="SSF50993">
    <property type="entry name" value="Peptidase/esterase 'gauge' domain"/>
    <property type="match status" value="1"/>
</dbReference>
<dbReference type="EMBL" id="CAJNOC010001153">
    <property type="protein sequence ID" value="CAF0839961.1"/>
    <property type="molecule type" value="Genomic_DNA"/>
</dbReference>
<comment type="caution">
    <text evidence="13">The sequence shown here is derived from an EMBL/GenBank/DDBJ whole genome shotgun (WGS) entry which is preliminary data.</text>
</comment>
<dbReference type="FunFam" id="3.40.50.1820:FF:000275">
    <property type="entry name" value="Prolyl endopeptidase"/>
    <property type="match status" value="1"/>
</dbReference>
<evidence type="ECO:0000256" key="1">
    <source>
        <dbReference type="ARBA" id="ARBA00001070"/>
    </source>
</evidence>
<keyword evidence="14" id="KW-1185">Reference proteome</keyword>
<feature type="domain" description="Peptidase S9 prolyl oligopeptidase catalytic" evidence="11">
    <location>
        <begin position="479"/>
        <end position="690"/>
    </location>
</feature>
<dbReference type="InterPro" id="IPR051167">
    <property type="entry name" value="Prolyl_oligopep/macrocyclase"/>
</dbReference>
<evidence type="ECO:0000256" key="5">
    <source>
        <dbReference type="ARBA" id="ARBA00022490"/>
    </source>
</evidence>
<dbReference type="EC" id="3.4.21.-" evidence="10"/>
<keyword evidence="8 10" id="KW-0720">Serine protease</keyword>
<evidence type="ECO:0000256" key="3">
    <source>
        <dbReference type="ARBA" id="ARBA00005228"/>
    </source>
</evidence>
<dbReference type="SUPFAM" id="SSF53474">
    <property type="entry name" value="alpha/beta-Hydrolases"/>
    <property type="match status" value="1"/>
</dbReference>
<dbReference type="OrthoDB" id="248387at2759"/>
<evidence type="ECO:0000256" key="8">
    <source>
        <dbReference type="ARBA" id="ARBA00022825"/>
    </source>
</evidence>
<feature type="non-terminal residue" evidence="13">
    <location>
        <position position="1"/>
    </location>
</feature>
<evidence type="ECO:0000256" key="7">
    <source>
        <dbReference type="ARBA" id="ARBA00022801"/>
    </source>
</evidence>
<keyword evidence="5" id="KW-0963">Cytoplasm</keyword>
<evidence type="ECO:0000313" key="14">
    <source>
        <dbReference type="Proteomes" id="UP000663879"/>
    </source>
</evidence>
<protein>
    <recommendedName>
        <fullName evidence="4 10">Prolyl endopeptidase</fullName>
        <ecNumber evidence="10">3.4.21.-</ecNumber>
    </recommendedName>
</protein>
<name>A0A813VF29_9BILA</name>
<dbReference type="Proteomes" id="UP000663879">
    <property type="component" value="Unassembled WGS sequence"/>
</dbReference>
<comment type="catalytic activity">
    <reaction evidence="1">
        <text>Hydrolysis of Pro-|-Xaa &gt;&gt; Ala-|-Xaa in oligopeptides.</text>
        <dbReference type="EC" id="3.4.21.26"/>
    </reaction>
</comment>
<dbReference type="Pfam" id="PF00326">
    <property type="entry name" value="Peptidase_S9"/>
    <property type="match status" value="1"/>
</dbReference>
<dbReference type="GO" id="GO:0070012">
    <property type="term" value="F:oligopeptidase activity"/>
    <property type="evidence" value="ECO:0007669"/>
    <property type="project" value="TreeGrafter"/>
</dbReference>
<organism evidence="13 14">
    <name type="scientific">Brachionus calyciflorus</name>
    <dbReference type="NCBI Taxonomy" id="104777"/>
    <lineage>
        <taxon>Eukaryota</taxon>
        <taxon>Metazoa</taxon>
        <taxon>Spiralia</taxon>
        <taxon>Gnathifera</taxon>
        <taxon>Rotifera</taxon>
        <taxon>Eurotatoria</taxon>
        <taxon>Monogononta</taxon>
        <taxon>Pseudotrocha</taxon>
        <taxon>Ploima</taxon>
        <taxon>Brachionidae</taxon>
        <taxon>Brachionus</taxon>
    </lineage>
</organism>
<evidence type="ECO:0000256" key="4">
    <source>
        <dbReference type="ARBA" id="ARBA00016310"/>
    </source>
</evidence>
<proteinExistence type="inferred from homology"/>
<dbReference type="InterPro" id="IPR029058">
    <property type="entry name" value="AB_hydrolase_fold"/>
</dbReference>
<dbReference type="InterPro" id="IPR023302">
    <property type="entry name" value="Pept_S9A_N"/>
</dbReference>
<keyword evidence="7 10" id="KW-0378">Hydrolase</keyword>
<keyword evidence="6 10" id="KW-0645">Protease</keyword>
<gene>
    <name evidence="13" type="ORF">OXX778_LOCUS8401</name>
</gene>
<dbReference type="PANTHER" id="PTHR42881:SF2">
    <property type="entry name" value="PROLYL ENDOPEPTIDASE"/>
    <property type="match status" value="1"/>
</dbReference>
<comment type="subcellular location">
    <subcellularLocation>
        <location evidence="2">Cytoplasm</location>
    </subcellularLocation>
</comment>
<dbReference type="AlphaFoldDB" id="A0A813VF29"/>
<evidence type="ECO:0000313" key="13">
    <source>
        <dbReference type="EMBL" id="CAF0839961.1"/>
    </source>
</evidence>
<dbReference type="PRINTS" id="PR00862">
    <property type="entry name" value="PROLIGOPTASE"/>
</dbReference>